<gene>
    <name evidence="13" type="primary">ccmD</name>
    <name evidence="13" type="ORF">CR159_19840</name>
</gene>
<comment type="function">
    <text evidence="1 12">Required for the export of heme to the periplasm for the biogenesis of c-type cytochromes.</text>
</comment>
<evidence type="ECO:0000256" key="12">
    <source>
        <dbReference type="RuleBase" id="RU363101"/>
    </source>
</evidence>
<comment type="similarity">
    <text evidence="3 12">Belongs to the CcmD/CycX/HelD family.</text>
</comment>
<evidence type="ECO:0000256" key="6">
    <source>
        <dbReference type="ARBA" id="ARBA00022475"/>
    </source>
</evidence>
<evidence type="ECO:0000256" key="10">
    <source>
        <dbReference type="ARBA" id="ARBA00022989"/>
    </source>
</evidence>
<dbReference type="Proteomes" id="UP000234190">
    <property type="component" value="Unassembled WGS sequence"/>
</dbReference>
<feature type="transmembrane region" description="Helical" evidence="12">
    <location>
        <begin position="15"/>
        <end position="37"/>
    </location>
</feature>
<evidence type="ECO:0000256" key="9">
    <source>
        <dbReference type="ARBA" id="ARBA00022748"/>
    </source>
</evidence>
<protein>
    <recommendedName>
        <fullName evidence="4 12">Heme exporter protein D</fullName>
    </recommendedName>
</protein>
<reference evidence="13 14" key="1">
    <citation type="submission" date="2017-10" db="EMBL/GenBank/DDBJ databases">
        <title>Two draft genome sequences of Pusillimonas sp. strains isolated from a nitrate- and radionuclide-contaminated groundwater in Russia.</title>
        <authorList>
            <person name="Grouzdev D.S."/>
            <person name="Tourova T.P."/>
            <person name="Goeva M.A."/>
            <person name="Babich T.L."/>
            <person name="Sokolova D.S."/>
            <person name="Abdullin R."/>
            <person name="Poltaraus A.B."/>
            <person name="Toshchakov S.V."/>
            <person name="Nazina T.N."/>
        </authorList>
    </citation>
    <scope>NUCLEOTIDE SEQUENCE [LARGE SCALE GENOMIC DNA]</scope>
    <source>
        <strain evidence="13 14">JR1/69-3-13</strain>
    </source>
</reference>
<keyword evidence="11 12" id="KW-0472">Membrane</keyword>
<evidence type="ECO:0000313" key="14">
    <source>
        <dbReference type="Proteomes" id="UP000234190"/>
    </source>
</evidence>
<sequence>MNWTSPAEFFAMGGYGLYVWGSFGIAIVVLGAEWYLLRQRRLAALSLVKRRLILREEESR</sequence>
<evidence type="ECO:0000256" key="2">
    <source>
        <dbReference type="ARBA" id="ARBA00004377"/>
    </source>
</evidence>
<dbReference type="AlphaFoldDB" id="A0A2N4TZB1"/>
<evidence type="ECO:0000256" key="8">
    <source>
        <dbReference type="ARBA" id="ARBA00022692"/>
    </source>
</evidence>
<comment type="caution">
    <text evidence="13">The sequence shown here is derived from an EMBL/GenBank/DDBJ whole genome shotgun (WGS) entry which is preliminary data.</text>
</comment>
<evidence type="ECO:0000256" key="11">
    <source>
        <dbReference type="ARBA" id="ARBA00023136"/>
    </source>
</evidence>
<keyword evidence="5 12" id="KW-0813">Transport</keyword>
<evidence type="ECO:0000256" key="7">
    <source>
        <dbReference type="ARBA" id="ARBA00022519"/>
    </source>
</evidence>
<evidence type="ECO:0000256" key="3">
    <source>
        <dbReference type="ARBA" id="ARBA00008741"/>
    </source>
</evidence>
<accession>A0A2N4TZB1</accession>
<evidence type="ECO:0000313" key="13">
    <source>
        <dbReference type="EMBL" id="PLC48106.1"/>
    </source>
</evidence>
<dbReference type="Pfam" id="PF04995">
    <property type="entry name" value="CcmD"/>
    <property type="match status" value="1"/>
</dbReference>
<dbReference type="GO" id="GO:0017004">
    <property type="term" value="P:cytochrome complex assembly"/>
    <property type="evidence" value="ECO:0007669"/>
    <property type="project" value="UniProtKB-KW"/>
</dbReference>
<comment type="subcellular location">
    <subcellularLocation>
        <location evidence="2 12">Cell inner membrane</location>
        <topology evidence="2 12">Single-pass membrane protein</topology>
    </subcellularLocation>
</comment>
<name>A0A2N4TZB1_9BURK</name>
<keyword evidence="6 12" id="KW-1003">Cell membrane</keyword>
<dbReference type="RefSeq" id="WP_102075693.1">
    <property type="nucleotide sequence ID" value="NZ_PDNW01000027.1"/>
</dbReference>
<keyword evidence="8 12" id="KW-0812">Transmembrane</keyword>
<evidence type="ECO:0000256" key="5">
    <source>
        <dbReference type="ARBA" id="ARBA00022448"/>
    </source>
</evidence>
<keyword evidence="7 12" id="KW-0997">Cell inner membrane</keyword>
<evidence type="ECO:0000256" key="1">
    <source>
        <dbReference type="ARBA" id="ARBA00002442"/>
    </source>
</evidence>
<evidence type="ECO:0000256" key="4">
    <source>
        <dbReference type="ARBA" id="ARBA00016461"/>
    </source>
</evidence>
<dbReference type="GO" id="GO:0015886">
    <property type="term" value="P:heme transport"/>
    <property type="evidence" value="ECO:0007669"/>
    <property type="project" value="InterPro"/>
</dbReference>
<dbReference type="OrthoDB" id="9815607at2"/>
<dbReference type="NCBIfam" id="TIGR03141">
    <property type="entry name" value="cytochro_ccmD"/>
    <property type="match status" value="1"/>
</dbReference>
<dbReference type="EMBL" id="PDNW01000027">
    <property type="protein sequence ID" value="PLC48106.1"/>
    <property type="molecule type" value="Genomic_DNA"/>
</dbReference>
<keyword evidence="14" id="KW-1185">Reference proteome</keyword>
<keyword evidence="9 12" id="KW-0201">Cytochrome c-type biogenesis</keyword>
<proteinExistence type="inferred from homology"/>
<keyword evidence="10 12" id="KW-1133">Transmembrane helix</keyword>
<dbReference type="GO" id="GO:0005886">
    <property type="term" value="C:plasma membrane"/>
    <property type="evidence" value="ECO:0007669"/>
    <property type="project" value="UniProtKB-SubCell"/>
</dbReference>
<organism evidence="13 14">
    <name type="scientific">Pollutimonas subterranea</name>
    <dbReference type="NCBI Taxonomy" id="2045210"/>
    <lineage>
        <taxon>Bacteria</taxon>
        <taxon>Pseudomonadati</taxon>
        <taxon>Pseudomonadota</taxon>
        <taxon>Betaproteobacteria</taxon>
        <taxon>Burkholderiales</taxon>
        <taxon>Alcaligenaceae</taxon>
        <taxon>Pollutimonas</taxon>
    </lineage>
</organism>
<dbReference type="InterPro" id="IPR007078">
    <property type="entry name" value="Haem_export_protD_CcmD"/>
</dbReference>